<gene>
    <name evidence="4" type="ORF">M569_07643</name>
</gene>
<dbReference type="PANTHER" id="PTHR34045:SF3">
    <property type="entry name" value="PROTEIN LAZY 4"/>
    <property type="match status" value="1"/>
</dbReference>
<dbReference type="Proteomes" id="UP000015453">
    <property type="component" value="Unassembled WGS sequence"/>
</dbReference>
<evidence type="ECO:0000256" key="3">
    <source>
        <dbReference type="SAM" id="MobiDB-lite"/>
    </source>
</evidence>
<evidence type="ECO:0000313" key="5">
    <source>
        <dbReference type="Proteomes" id="UP000015453"/>
    </source>
</evidence>
<organism evidence="4 5">
    <name type="scientific">Genlisea aurea</name>
    <dbReference type="NCBI Taxonomy" id="192259"/>
    <lineage>
        <taxon>Eukaryota</taxon>
        <taxon>Viridiplantae</taxon>
        <taxon>Streptophyta</taxon>
        <taxon>Embryophyta</taxon>
        <taxon>Tracheophyta</taxon>
        <taxon>Spermatophyta</taxon>
        <taxon>Magnoliopsida</taxon>
        <taxon>eudicotyledons</taxon>
        <taxon>Gunneridae</taxon>
        <taxon>Pentapetalae</taxon>
        <taxon>asterids</taxon>
        <taxon>lamiids</taxon>
        <taxon>Lamiales</taxon>
        <taxon>Lentibulariaceae</taxon>
        <taxon>Genlisea</taxon>
    </lineage>
</organism>
<dbReference type="PANTHER" id="PTHR34045">
    <property type="entry name" value="OS03G0406300 PROTEIN"/>
    <property type="match status" value="1"/>
</dbReference>
<feature type="compositionally biased region" description="Basic and acidic residues" evidence="3">
    <location>
        <begin position="180"/>
        <end position="190"/>
    </location>
</feature>
<proteinExistence type="inferred from homology"/>
<feature type="region of interest" description="Disordered" evidence="3">
    <location>
        <begin position="168"/>
        <end position="190"/>
    </location>
</feature>
<dbReference type="EMBL" id="AUSU01003278">
    <property type="protein sequence ID" value="EPS67135.1"/>
    <property type="molecule type" value="Genomic_DNA"/>
</dbReference>
<dbReference type="GO" id="GO:0040008">
    <property type="term" value="P:regulation of growth"/>
    <property type="evidence" value="ECO:0007669"/>
    <property type="project" value="InterPro"/>
</dbReference>
<evidence type="ECO:0000256" key="2">
    <source>
        <dbReference type="ARBA" id="ARBA00024198"/>
    </source>
</evidence>
<evidence type="ECO:0000313" key="4">
    <source>
        <dbReference type="EMBL" id="EPS67135.1"/>
    </source>
</evidence>
<comment type="similarity">
    <text evidence="2">Belongs to the LAZY family.</text>
</comment>
<dbReference type="AlphaFoldDB" id="S8CKA6"/>
<dbReference type="GO" id="GO:0009630">
    <property type="term" value="P:gravitropism"/>
    <property type="evidence" value="ECO:0007669"/>
    <property type="project" value="InterPro"/>
</dbReference>
<protein>
    <submittedName>
        <fullName evidence="4">Uncharacterized protein</fullName>
    </submittedName>
</protein>
<keyword evidence="5" id="KW-1185">Reference proteome</keyword>
<keyword evidence="1" id="KW-0341">Growth regulation</keyword>
<sequence length="190" mass="21770">MALAVGMPYRLFAVLSVEFFSWVQRKIKGGGQRRHESESIICGGGSGLFSIGTFGNNNASSSSSSSVTQKQQQQQMKFSSEEEVLRELLSNEDDEIEKAIETILERCKEKENKRREVGAFSFLIKRLLISSKGVVFGPENTATAFQFHEKLLRRLISNKLYKKSIEKKKKKKKIEEEESRWDRTDSEYKC</sequence>
<dbReference type="InterPro" id="IPR044683">
    <property type="entry name" value="LAZY"/>
</dbReference>
<comment type="caution">
    <text evidence="4">The sequence shown here is derived from an EMBL/GenBank/DDBJ whole genome shotgun (WGS) entry which is preliminary data.</text>
</comment>
<reference evidence="4 5" key="1">
    <citation type="journal article" date="2013" name="BMC Genomics">
        <title>The miniature genome of a carnivorous plant Genlisea aurea contains a low number of genes and short non-coding sequences.</title>
        <authorList>
            <person name="Leushkin E.V."/>
            <person name="Sutormin R.A."/>
            <person name="Nabieva E.R."/>
            <person name="Penin A.A."/>
            <person name="Kondrashov A.S."/>
            <person name="Logacheva M.D."/>
        </authorList>
    </citation>
    <scope>NUCLEOTIDE SEQUENCE [LARGE SCALE GENOMIC DNA]</scope>
</reference>
<evidence type="ECO:0000256" key="1">
    <source>
        <dbReference type="ARBA" id="ARBA00022604"/>
    </source>
</evidence>
<accession>S8CKA6</accession>
<name>S8CKA6_9LAMI</name>